<evidence type="ECO:0000313" key="2">
    <source>
        <dbReference type="EMBL" id="AIN98118.1"/>
    </source>
</evidence>
<evidence type="ECO:0000313" key="3">
    <source>
        <dbReference type="Proteomes" id="UP000063063"/>
    </source>
</evidence>
<name>A0A088RQ78_LEIPA</name>
<dbReference type="AlphaFoldDB" id="A0A088RQ78"/>
<accession>A0A088RQ78</accession>
<dbReference type="VEuPathDB" id="TriTrypDB:LPAL13_210008300"/>
<dbReference type="Pfam" id="PF00675">
    <property type="entry name" value="Peptidase_M16"/>
    <property type="match status" value="1"/>
</dbReference>
<organism evidence="2 3">
    <name type="scientific">Leishmania panamensis</name>
    <dbReference type="NCBI Taxonomy" id="5679"/>
    <lineage>
        <taxon>Eukaryota</taxon>
        <taxon>Discoba</taxon>
        <taxon>Euglenozoa</taxon>
        <taxon>Kinetoplastea</taxon>
        <taxon>Metakinetoplastina</taxon>
        <taxon>Trypanosomatida</taxon>
        <taxon>Trypanosomatidae</taxon>
        <taxon>Leishmaniinae</taxon>
        <taxon>Leishmania</taxon>
        <taxon>Leishmania guyanensis species complex</taxon>
    </lineage>
</organism>
<dbReference type="GeneID" id="22574859"/>
<dbReference type="OrthoDB" id="277191at2759"/>
<dbReference type="KEGG" id="lpan:LPMP_210370"/>
<dbReference type="InterPro" id="IPR011765">
    <property type="entry name" value="Pept_M16_N"/>
</dbReference>
<dbReference type="InterPro" id="IPR050361">
    <property type="entry name" value="MPP/UQCRC_Complex"/>
</dbReference>
<dbReference type="PANTHER" id="PTHR11851:SF227">
    <property type="entry name" value="PROCESSING PEPTIDASE ALPHA SUBUNIT, PUTATIVE-RELATED"/>
    <property type="match status" value="1"/>
</dbReference>
<dbReference type="Proteomes" id="UP000063063">
    <property type="component" value="Chromosome 21"/>
</dbReference>
<dbReference type="InterPro" id="IPR011249">
    <property type="entry name" value="Metalloenz_LuxS/M16"/>
</dbReference>
<keyword evidence="3" id="KW-1185">Reference proteome</keyword>
<dbReference type="GO" id="GO:0046872">
    <property type="term" value="F:metal ion binding"/>
    <property type="evidence" value="ECO:0007669"/>
    <property type="project" value="InterPro"/>
</dbReference>
<dbReference type="eggNOG" id="KOG2067">
    <property type="taxonomic scope" value="Eukaryota"/>
</dbReference>
<reference evidence="2 3" key="1">
    <citation type="journal article" date="2015" name="Sci. Rep.">
        <title>The genome of Leishmania panamensis: insights into genomics of the L. (Viannia) subgenus.</title>
        <authorList>
            <person name="Llanes A."/>
            <person name="Restrepo C.M."/>
            <person name="Vecchio G.D."/>
            <person name="Anguizola F.J."/>
            <person name="Lleonart R."/>
        </authorList>
    </citation>
    <scope>NUCLEOTIDE SEQUENCE [LARGE SCALE GENOMIC DNA]</scope>
    <source>
        <strain evidence="2 3">MHOM/PA/94/PSC-1</strain>
    </source>
</reference>
<dbReference type="RefSeq" id="XP_010698825.1">
    <property type="nucleotide sequence ID" value="XM_010700523.1"/>
</dbReference>
<dbReference type="SUPFAM" id="SSF63411">
    <property type="entry name" value="LuxS/MPP-like metallohydrolase"/>
    <property type="match status" value="2"/>
</dbReference>
<feature type="domain" description="Peptidase M16 N-terminal" evidence="1">
    <location>
        <begin position="51"/>
        <end position="198"/>
    </location>
</feature>
<dbReference type="Gene3D" id="3.30.830.10">
    <property type="entry name" value="Metalloenzyme, LuxS/M16 peptidase-like"/>
    <property type="match status" value="2"/>
</dbReference>
<proteinExistence type="predicted"/>
<dbReference type="EMBL" id="CP009390">
    <property type="protein sequence ID" value="AIN98118.1"/>
    <property type="molecule type" value="Genomic_DNA"/>
</dbReference>
<gene>
    <name evidence="2" type="ORF">LPMP_210370</name>
</gene>
<dbReference type="GO" id="GO:0005739">
    <property type="term" value="C:mitochondrion"/>
    <property type="evidence" value="ECO:0007669"/>
    <property type="project" value="TreeGrafter"/>
</dbReference>
<protein>
    <submittedName>
        <fullName evidence="2">Mitochondrial processing peptidase alpha subunit, putative</fullName>
    </submittedName>
</protein>
<dbReference type="PANTHER" id="PTHR11851">
    <property type="entry name" value="METALLOPROTEASE"/>
    <property type="match status" value="1"/>
</dbReference>
<dbReference type="VEuPathDB" id="TriTrypDB:LPMP_210370"/>
<evidence type="ECO:0000259" key="1">
    <source>
        <dbReference type="Pfam" id="PF00675"/>
    </source>
</evidence>
<sequence length="467" mass="51596">MLRATSRLGIYEYQFGQPSLRSAFSTKIARTTKARNPGTVQSTRLANGVRVVSHDLDGPVTSIGVYADAGPKHDPIATPGLSYVMRFALQTSNMDSSLFQIDRTMRSTGNAYGHGEVCKRYLSWKAEGRRDMWEKPFEMLATGVVAPRFHESDVERFRDTMDNQLEEMRWQNPRDYAVDQLETVAFYKEPLGAPRMVPRIANDRCNHKVLLDHWAANFQPNRIVVAGVNVPHDALIAAYEKLPYKHSAEAPHHARAAAPKLSHSNEVAQFYPGRQNVEYESRAAAMGTVPDMQAEVVGAVGVPTYGRDEGTKQYATALVTREIYEEAMRSVHGSHAGPQYYGAQVFYRPYSSAGLIGYTVRGAPAAIEKMLQVASSAFPASVDEAAVKRATHCAHVRLLHDQVDMTRDYCDFLATSPHSVEALVQAISGVTKANVEEAMKKIVAQKPATYAMGDSFVFPMVAALNHA</sequence>